<comment type="caution">
    <text evidence="1">The sequence shown here is derived from an EMBL/GenBank/DDBJ whole genome shotgun (WGS) entry which is preliminary data.</text>
</comment>
<evidence type="ECO:0000313" key="2">
    <source>
        <dbReference type="Proteomes" id="UP000275408"/>
    </source>
</evidence>
<keyword evidence="2" id="KW-1185">Reference proteome</keyword>
<dbReference type="EMBL" id="RCHS01003198">
    <property type="protein sequence ID" value="RMX43428.1"/>
    <property type="molecule type" value="Genomic_DNA"/>
</dbReference>
<proteinExistence type="predicted"/>
<gene>
    <name evidence="1" type="ORF">pdam_00021194</name>
</gene>
<organism evidence="1 2">
    <name type="scientific">Pocillopora damicornis</name>
    <name type="common">Cauliflower coral</name>
    <name type="synonym">Millepora damicornis</name>
    <dbReference type="NCBI Taxonomy" id="46731"/>
    <lineage>
        <taxon>Eukaryota</taxon>
        <taxon>Metazoa</taxon>
        <taxon>Cnidaria</taxon>
        <taxon>Anthozoa</taxon>
        <taxon>Hexacorallia</taxon>
        <taxon>Scleractinia</taxon>
        <taxon>Astrocoeniina</taxon>
        <taxon>Pocilloporidae</taxon>
        <taxon>Pocillopora</taxon>
    </lineage>
</organism>
<sequence length="111" mass="12407">MHLCPQIRMNVQRKLMLAQLSHHVSILLVHIAVIVRLVGEIEVHTPTSMLTSAWWDLTVVHQIHGVLILHVPTAASVWQVGETKDPALVLILTSVLLDHTTVHQTQDVPTQ</sequence>
<dbReference type="Proteomes" id="UP000275408">
    <property type="component" value="Unassembled WGS sequence"/>
</dbReference>
<reference evidence="1 2" key="1">
    <citation type="journal article" date="2018" name="Sci. Rep.">
        <title>Comparative analysis of the Pocillopora damicornis genome highlights role of immune system in coral evolution.</title>
        <authorList>
            <person name="Cunning R."/>
            <person name="Bay R.A."/>
            <person name="Gillette P."/>
            <person name="Baker A.C."/>
            <person name="Traylor-Knowles N."/>
        </authorList>
    </citation>
    <scope>NUCLEOTIDE SEQUENCE [LARGE SCALE GENOMIC DNA]</scope>
    <source>
        <strain evidence="1">RSMAS</strain>
        <tissue evidence="1">Whole animal</tissue>
    </source>
</reference>
<accession>A0A3M6TQ80</accession>
<protein>
    <submittedName>
        <fullName evidence="1">Uncharacterized protein</fullName>
    </submittedName>
</protein>
<evidence type="ECO:0000313" key="1">
    <source>
        <dbReference type="EMBL" id="RMX43428.1"/>
    </source>
</evidence>
<dbReference type="AlphaFoldDB" id="A0A3M6TQ80"/>
<name>A0A3M6TQ80_POCDA</name>